<comment type="similarity">
    <text evidence="1">Belongs to the transglycosylase Slt family.</text>
</comment>
<evidence type="ECO:0000256" key="2">
    <source>
        <dbReference type="SAM" id="SignalP"/>
    </source>
</evidence>
<dbReference type="PROSITE" id="PS51782">
    <property type="entry name" value="LYSM"/>
    <property type="match status" value="2"/>
</dbReference>
<dbReference type="InterPro" id="IPR023346">
    <property type="entry name" value="Lysozyme-like_dom_sf"/>
</dbReference>
<keyword evidence="5" id="KW-1185">Reference proteome</keyword>
<name>A0ABP8K9I1_9BACT</name>
<sequence>MVKINRRLRSLRGACLVGALCLPGLSLLSQSAFAQFPTRIAIPVKLDTTLYGASDVEVVLDSIAEINTVDASQVRPRLKQIEKIIPLTYNEIIHKYIDIFTYRKPHYTRRMLERMAVYFPLYEKYLAKYGLPDELKYLSIVESALNPRAVSHAGAGGLWQFMPATGRELRLYQDEYVDDRMDPEKSTEAACRHLKGLYNIFGDWHLVMAAYNSGAGTVKRAMNRTGGRSFWAIYDALPKETQGYVPIYIATTYMMHFANEHGLFAERPDHPVPFDTIQVNSYFCLQTFAKQCGMPIEELQRLNPGITTINLPEYARNVVVRMPSSYYYTFQQNRTAILDSATRLPVAMEHMLLAESEDPDRPAAAYAAHWFAYAGFIDEKAGLLPDAVPVDELLAEEAEKPAVRAEKTTVWKTKKQTHTVRKGETLHRIADRFDVSVNDLKRWNHLRSASVRKGQELVIIKEVKVTETRMVQVAEKAAAPKPEVQKEKAQETGIARSAGKKIKPKYHQVQAGDTLWSIAERYDRSVERIKKLNHIRGNKLRRGQRLLIG</sequence>
<dbReference type="SUPFAM" id="SSF54106">
    <property type="entry name" value="LysM domain"/>
    <property type="match status" value="2"/>
</dbReference>
<gene>
    <name evidence="4" type="ORF">GCM10023187_18290</name>
</gene>
<dbReference type="CDD" id="cd16894">
    <property type="entry name" value="MltD-like"/>
    <property type="match status" value="1"/>
</dbReference>
<dbReference type="Proteomes" id="UP001500936">
    <property type="component" value="Unassembled WGS sequence"/>
</dbReference>
<organism evidence="4 5">
    <name type="scientific">Nibrella viscosa</name>
    <dbReference type="NCBI Taxonomy" id="1084524"/>
    <lineage>
        <taxon>Bacteria</taxon>
        <taxon>Pseudomonadati</taxon>
        <taxon>Bacteroidota</taxon>
        <taxon>Cytophagia</taxon>
        <taxon>Cytophagales</taxon>
        <taxon>Spirosomataceae</taxon>
        <taxon>Nibrella</taxon>
    </lineage>
</organism>
<feature type="signal peptide" evidence="2">
    <location>
        <begin position="1"/>
        <end position="34"/>
    </location>
</feature>
<dbReference type="Gene3D" id="1.10.530.10">
    <property type="match status" value="1"/>
</dbReference>
<keyword evidence="2" id="KW-0732">Signal</keyword>
<feature type="chain" id="PRO_5047402643" description="LysM domain-containing protein" evidence="2">
    <location>
        <begin position="35"/>
        <end position="549"/>
    </location>
</feature>
<dbReference type="EMBL" id="BAABHB010000003">
    <property type="protein sequence ID" value="GAA4402803.1"/>
    <property type="molecule type" value="Genomic_DNA"/>
</dbReference>
<dbReference type="PANTHER" id="PTHR37423:SF2">
    <property type="entry name" value="MEMBRANE-BOUND LYTIC MUREIN TRANSGLYCOSYLASE C"/>
    <property type="match status" value="1"/>
</dbReference>
<evidence type="ECO:0000256" key="1">
    <source>
        <dbReference type="ARBA" id="ARBA00007734"/>
    </source>
</evidence>
<dbReference type="RefSeq" id="WP_345266220.1">
    <property type="nucleotide sequence ID" value="NZ_BAABHB010000003.1"/>
</dbReference>
<protein>
    <recommendedName>
        <fullName evidence="3">LysM domain-containing protein</fullName>
    </recommendedName>
</protein>
<dbReference type="SMART" id="SM00257">
    <property type="entry name" value="LysM"/>
    <property type="match status" value="2"/>
</dbReference>
<dbReference type="PROSITE" id="PS00922">
    <property type="entry name" value="TRANSGLYCOSYLASE"/>
    <property type="match status" value="1"/>
</dbReference>
<dbReference type="InterPro" id="IPR008258">
    <property type="entry name" value="Transglycosylase_SLT_dom_1"/>
</dbReference>
<evidence type="ECO:0000313" key="5">
    <source>
        <dbReference type="Proteomes" id="UP001500936"/>
    </source>
</evidence>
<feature type="domain" description="LysM" evidence="3">
    <location>
        <begin position="505"/>
        <end position="548"/>
    </location>
</feature>
<dbReference type="InterPro" id="IPR018392">
    <property type="entry name" value="LysM"/>
</dbReference>
<accession>A0ABP8K9I1</accession>
<comment type="caution">
    <text evidence="4">The sequence shown here is derived from an EMBL/GenBank/DDBJ whole genome shotgun (WGS) entry which is preliminary data.</text>
</comment>
<reference evidence="5" key="1">
    <citation type="journal article" date="2019" name="Int. J. Syst. Evol. Microbiol.">
        <title>The Global Catalogue of Microorganisms (GCM) 10K type strain sequencing project: providing services to taxonomists for standard genome sequencing and annotation.</title>
        <authorList>
            <consortium name="The Broad Institute Genomics Platform"/>
            <consortium name="The Broad Institute Genome Sequencing Center for Infectious Disease"/>
            <person name="Wu L."/>
            <person name="Ma J."/>
        </authorList>
    </citation>
    <scope>NUCLEOTIDE SEQUENCE [LARGE SCALE GENOMIC DNA]</scope>
    <source>
        <strain evidence="5">JCM 17925</strain>
    </source>
</reference>
<feature type="domain" description="LysM" evidence="3">
    <location>
        <begin position="416"/>
        <end position="459"/>
    </location>
</feature>
<dbReference type="InterPro" id="IPR000189">
    <property type="entry name" value="Transglyc_AS"/>
</dbReference>
<evidence type="ECO:0000313" key="4">
    <source>
        <dbReference type="EMBL" id="GAA4402803.1"/>
    </source>
</evidence>
<dbReference type="InterPro" id="IPR036779">
    <property type="entry name" value="LysM_dom_sf"/>
</dbReference>
<evidence type="ECO:0000259" key="3">
    <source>
        <dbReference type="PROSITE" id="PS51782"/>
    </source>
</evidence>
<dbReference type="SUPFAM" id="SSF53955">
    <property type="entry name" value="Lysozyme-like"/>
    <property type="match status" value="1"/>
</dbReference>
<dbReference type="Pfam" id="PF01464">
    <property type="entry name" value="SLT"/>
    <property type="match status" value="1"/>
</dbReference>
<proteinExistence type="inferred from homology"/>
<dbReference type="PANTHER" id="PTHR37423">
    <property type="entry name" value="SOLUBLE LYTIC MUREIN TRANSGLYCOSYLASE-RELATED"/>
    <property type="match status" value="1"/>
</dbReference>
<dbReference type="CDD" id="cd00118">
    <property type="entry name" value="LysM"/>
    <property type="match status" value="2"/>
</dbReference>
<dbReference type="Pfam" id="PF01476">
    <property type="entry name" value="LysM"/>
    <property type="match status" value="2"/>
</dbReference>
<dbReference type="Gene3D" id="3.10.350.10">
    <property type="entry name" value="LysM domain"/>
    <property type="match status" value="2"/>
</dbReference>